<dbReference type="PANTHER" id="PTHR38600">
    <property type="entry name" value="TRANSCRIPTIONAL REGULATORY PROTEIN"/>
    <property type="match status" value="1"/>
</dbReference>
<dbReference type="Gene3D" id="1.10.10.10">
    <property type="entry name" value="Winged helix-like DNA-binding domain superfamily/Winged helix DNA-binding domain"/>
    <property type="match status" value="1"/>
</dbReference>
<dbReference type="SMART" id="SM00418">
    <property type="entry name" value="HTH_ARSR"/>
    <property type="match status" value="1"/>
</dbReference>
<dbReference type="EMBL" id="VFPA01000001">
    <property type="protein sequence ID" value="TQM15662.1"/>
    <property type="molecule type" value="Genomic_DNA"/>
</dbReference>
<dbReference type="AlphaFoldDB" id="A0A543E258"/>
<organism evidence="2 3">
    <name type="scientific">Pseudonocardia kunmingensis</name>
    <dbReference type="NCBI Taxonomy" id="630975"/>
    <lineage>
        <taxon>Bacteria</taxon>
        <taxon>Bacillati</taxon>
        <taxon>Actinomycetota</taxon>
        <taxon>Actinomycetes</taxon>
        <taxon>Pseudonocardiales</taxon>
        <taxon>Pseudonocardiaceae</taxon>
        <taxon>Pseudonocardia</taxon>
    </lineage>
</organism>
<dbReference type="InterPro" id="IPR036390">
    <property type="entry name" value="WH_DNA-bd_sf"/>
</dbReference>
<dbReference type="GO" id="GO:0003700">
    <property type="term" value="F:DNA-binding transcription factor activity"/>
    <property type="evidence" value="ECO:0007669"/>
    <property type="project" value="InterPro"/>
</dbReference>
<comment type="caution">
    <text evidence="2">The sequence shown here is derived from an EMBL/GenBank/DDBJ whole genome shotgun (WGS) entry which is preliminary data.</text>
</comment>
<gene>
    <name evidence="2" type="ORF">FB558_2452</name>
</gene>
<reference evidence="2 3" key="1">
    <citation type="submission" date="2019-06" db="EMBL/GenBank/DDBJ databases">
        <title>Sequencing the genomes of 1000 actinobacteria strains.</title>
        <authorList>
            <person name="Klenk H.-P."/>
        </authorList>
    </citation>
    <scope>NUCLEOTIDE SEQUENCE [LARGE SCALE GENOMIC DNA]</scope>
    <source>
        <strain evidence="2 3">DSM 45301</strain>
    </source>
</reference>
<dbReference type="RefSeq" id="WP_425468021.1">
    <property type="nucleotide sequence ID" value="NZ_VFPA01000001.1"/>
</dbReference>
<evidence type="ECO:0000313" key="3">
    <source>
        <dbReference type="Proteomes" id="UP000315677"/>
    </source>
</evidence>
<dbReference type="InterPro" id="IPR036388">
    <property type="entry name" value="WH-like_DNA-bd_sf"/>
</dbReference>
<keyword evidence="3" id="KW-1185">Reference proteome</keyword>
<dbReference type="CDD" id="cd00090">
    <property type="entry name" value="HTH_ARSR"/>
    <property type="match status" value="1"/>
</dbReference>
<dbReference type="PROSITE" id="PS50987">
    <property type="entry name" value="HTH_ARSR_2"/>
    <property type="match status" value="1"/>
</dbReference>
<evidence type="ECO:0000259" key="1">
    <source>
        <dbReference type="PROSITE" id="PS50987"/>
    </source>
</evidence>
<dbReference type="PRINTS" id="PR00778">
    <property type="entry name" value="HTHARSR"/>
</dbReference>
<name>A0A543E258_9PSEU</name>
<evidence type="ECO:0000313" key="2">
    <source>
        <dbReference type="EMBL" id="TQM15662.1"/>
    </source>
</evidence>
<sequence length="129" mass="14549">MPLARDLPLMMGCAAMPQRAKSSPADRVFAALANPTRRDVLDLLLEGPRPVQDIAERFDMARPSVSEHLKVLRDAGLVSETRHGRQRLYAVEPDPLQDLQQWLAPYERFWRRKLAGLGEFLDAQQAGDS</sequence>
<dbReference type="NCBIfam" id="NF033788">
    <property type="entry name" value="HTH_metalloreg"/>
    <property type="match status" value="1"/>
</dbReference>
<protein>
    <submittedName>
        <fullName evidence="2">DNA-binding transcriptional ArsR family regulator</fullName>
    </submittedName>
</protein>
<accession>A0A543E258</accession>
<dbReference type="Proteomes" id="UP000315677">
    <property type="component" value="Unassembled WGS sequence"/>
</dbReference>
<proteinExistence type="predicted"/>
<dbReference type="InterPro" id="IPR011991">
    <property type="entry name" value="ArsR-like_HTH"/>
</dbReference>
<dbReference type="GO" id="GO:0003677">
    <property type="term" value="F:DNA binding"/>
    <property type="evidence" value="ECO:0007669"/>
    <property type="project" value="UniProtKB-KW"/>
</dbReference>
<dbReference type="InterPro" id="IPR001845">
    <property type="entry name" value="HTH_ArsR_DNA-bd_dom"/>
</dbReference>
<keyword evidence="2" id="KW-0238">DNA-binding</keyword>
<dbReference type="Pfam" id="PF01022">
    <property type="entry name" value="HTH_5"/>
    <property type="match status" value="1"/>
</dbReference>
<feature type="domain" description="HTH arsR-type" evidence="1">
    <location>
        <begin position="17"/>
        <end position="111"/>
    </location>
</feature>
<dbReference type="SUPFAM" id="SSF46785">
    <property type="entry name" value="Winged helix' DNA-binding domain"/>
    <property type="match status" value="1"/>
</dbReference>
<dbReference type="PANTHER" id="PTHR38600:SF1">
    <property type="entry name" value="TRANSCRIPTIONAL REGULATORY PROTEIN"/>
    <property type="match status" value="1"/>
</dbReference>